<feature type="transmembrane region" description="Helical" evidence="8">
    <location>
        <begin position="210"/>
        <end position="227"/>
    </location>
</feature>
<dbReference type="InterPro" id="IPR000014">
    <property type="entry name" value="PAS"/>
</dbReference>
<dbReference type="SUPFAM" id="SSF55785">
    <property type="entry name" value="PYP-like sensor domain (PAS domain)"/>
    <property type="match status" value="1"/>
</dbReference>
<evidence type="ECO:0000313" key="13">
    <source>
        <dbReference type="Proteomes" id="UP000197025"/>
    </source>
</evidence>
<dbReference type="InterPro" id="IPR035965">
    <property type="entry name" value="PAS-like_dom_sf"/>
</dbReference>
<dbReference type="SUPFAM" id="SSF55781">
    <property type="entry name" value="GAF domain-like"/>
    <property type="match status" value="2"/>
</dbReference>
<dbReference type="Gene3D" id="3.30.450.20">
    <property type="entry name" value="PAS domain"/>
    <property type="match status" value="1"/>
</dbReference>
<dbReference type="InterPro" id="IPR013656">
    <property type="entry name" value="PAS_4"/>
</dbReference>
<dbReference type="AlphaFoldDB" id="A0A212QR45"/>
<dbReference type="SMART" id="SM00065">
    <property type="entry name" value="GAF"/>
    <property type="match status" value="2"/>
</dbReference>
<gene>
    <name evidence="12" type="ORF">SAMN02746019_00027960</name>
</gene>
<sequence length="927" mass="103721">MSGPGVLYIFSLLGATLIALGLAGYAWRARPAPGAVALCAMQLLIALWTSGYALELSRASLTEKVFWAKAQYLGIAFIPTVWLIVALHYTGHERWTSPRRLGWLALEPLLTLGLAWTNEQHGWIWSSVALDWQGPFPRLAVIHGAWFYIHVAYAYSALLLATILFLRFLRRRPFPYRGQAGMMVLSVIAPWAANGLTALLNPFPTVTFDFTPYGFIVGGLALAWGAYRFRLLDIAPIAHETIIENMADGLIVLDASHRLVDLNPAAARMLGLDRDRALGRPAREILALWPDLTARLQEATETREEIVLGEGEARRFYELQISAVQDRRGRVMGWALTLRDITHRREMEITLEDRERFLRSLYEVLGAALESQDLRSMLQVLADRLGGIIGADGCFITQWDERSRQTIPMAAYGPLREIYPTLRPQPGELTATESALRAGRPLPIEDVFNTPYLSPHIAAQFPTRSLLALPLIAGGTWLGGLLIAYNTPHRFTNEEIARGEIMARIVALAIAKARSLEEAQARWREAEILRQAIAAVVEAPTLAEMLQRILEQLRTLIPYDSASVQWLREGYLEIVGQSGLPESILGFRFPIPGDNPNTRVVLERRPLILPDAPAEYPVFPEPPHALIRSWMGIPLIAQDRVIGMLALDSHEPGFFREDHLRLVMPFVNSVAVALERARWLEEERRHREELSRLNQDLEAFAHMAAHDLKQPLGIIIGATEFLEKDLNTLSAEELREHLRWIQRVGKKMHRMIEEFLLLASVRYTEVPRGPVAMEAIVKEVLDRLAPLIAETGARIHLPESWPTALGYGPWLEEVWANYLSNALRYGGQPPHVVLGADRLPNGMLRFWVKDNGPGIPPEEQARLFTPFGVRDRRPGSHGLGLSIVRMIVEKLGGEVGVESAPGRGSTFWFTLPAADSAQQPSGEKSYG</sequence>
<dbReference type="InterPro" id="IPR003594">
    <property type="entry name" value="HATPase_dom"/>
</dbReference>
<dbReference type="GO" id="GO:0007234">
    <property type="term" value="P:osmosensory signaling via phosphorelay pathway"/>
    <property type="evidence" value="ECO:0007669"/>
    <property type="project" value="TreeGrafter"/>
</dbReference>
<keyword evidence="5" id="KW-0418">Kinase</keyword>
<evidence type="ECO:0000256" key="5">
    <source>
        <dbReference type="ARBA" id="ARBA00022777"/>
    </source>
</evidence>
<dbReference type="Gene3D" id="3.30.450.40">
    <property type="match status" value="2"/>
</dbReference>
<dbReference type="EMBL" id="FYEK01000020">
    <property type="protein sequence ID" value="SNB61951.1"/>
    <property type="molecule type" value="Genomic_DNA"/>
</dbReference>
<keyword evidence="13" id="KW-1185">Reference proteome</keyword>
<dbReference type="InterPro" id="IPR004358">
    <property type="entry name" value="Sig_transdc_His_kin-like_C"/>
</dbReference>
<feature type="domain" description="Histidine kinase" evidence="9">
    <location>
        <begin position="703"/>
        <end position="915"/>
    </location>
</feature>
<dbReference type="InterPro" id="IPR003661">
    <property type="entry name" value="HisK_dim/P_dom"/>
</dbReference>
<evidence type="ECO:0000259" key="9">
    <source>
        <dbReference type="PROSITE" id="PS50109"/>
    </source>
</evidence>
<feature type="transmembrane region" description="Helical" evidence="8">
    <location>
        <begin position="181"/>
        <end position="204"/>
    </location>
</feature>
<dbReference type="Proteomes" id="UP000197025">
    <property type="component" value="Unassembled WGS sequence"/>
</dbReference>
<dbReference type="SUPFAM" id="SSF47384">
    <property type="entry name" value="Homodimeric domain of signal transducing histidine kinase"/>
    <property type="match status" value="1"/>
</dbReference>
<dbReference type="InParanoid" id="A0A212QR45"/>
<evidence type="ECO:0000259" key="11">
    <source>
        <dbReference type="PROSITE" id="PS50113"/>
    </source>
</evidence>
<evidence type="ECO:0000256" key="6">
    <source>
        <dbReference type="ARBA" id="ARBA00023012"/>
    </source>
</evidence>
<dbReference type="PANTHER" id="PTHR42878:SF15">
    <property type="entry name" value="BACTERIOPHYTOCHROME"/>
    <property type="match status" value="1"/>
</dbReference>
<keyword evidence="8" id="KW-0812">Transmembrane</keyword>
<feature type="transmembrane region" description="Helical" evidence="8">
    <location>
        <begin position="34"/>
        <end position="54"/>
    </location>
</feature>
<dbReference type="PANTHER" id="PTHR42878">
    <property type="entry name" value="TWO-COMPONENT HISTIDINE KINASE"/>
    <property type="match status" value="1"/>
</dbReference>
<keyword evidence="7 8" id="KW-0472">Membrane</keyword>
<dbReference type="PROSITE" id="PS50112">
    <property type="entry name" value="PAS"/>
    <property type="match status" value="1"/>
</dbReference>
<feature type="transmembrane region" description="Helical" evidence="8">
    <location>
        <begin position="66"/>
        <end position="89"/>
    </location>
</feature>
<keyword evidence="8" id="KW-1133">Transmembrane helix</keyword>
<dbReference type="SMART" id="SM00091">
    <property type="entry name" value="PAS"/>
    <property type="match status" value="1"/>
</dbReference>
<dbReference type="OrthoDB" id="9796100at2"/>
<evidence type="ECO:0000256" key="1">
    <source>
        <dbReference type="ARBA" id="ARBA00000085"/>
    </source>
</evidence>
<feature type="transmembrane region" description="Helical" evidence="8">
    <location>
        <begin position="6"/>
        <end position="27"/>
    </location>
</feature>
<proteinExistence type="predicted"/>
<evidence type="ECO:0000256" key="7">
    <source>
        <dbReference type="ARBA" id="ARBA00023136"/>
    </source>
</evidence>
<evidence type="ECO:0000256" key="2">
    <source>
        <dbReference type="ARBA" id="ARBA00012438"/>
    </source>
</evidence>
<dbReference type="CDD" id="cd00075">
    <property type="entry name" value="HATPase"/>
    <property type="match status" value="1"/>
</dbReference>
<keyword evidence="6" id="KW-0902">Two-component regulatory system</keyword>
<dbReference type="Pfam" id="PF02518">
    <property type="entry name" value="HATPase_c"/>
    <property type="match status" value="1"/>
</dbReference>
<dbReference type="NCBIfam" id="TIGR00229">
    <property type="entry name" value="sensory_box"/>
    <property type="match status" value="1"/>
</dbReference>
<dbReference type="Pfam" id="PF00512">
    <property type="entry name" value="HisKA"/>
    <property type="match status" value="1"/>
</dbReference>
<dbReference type="SMART" id="SM00388">
    <property type="entry name" value="HisKA"/>
    <property type="match status" value="1"/>
</dbReference>
<dbReference type="CDD" id="cd00082">
    <property type="entry name" value="HisKA"/>
    <property type="match status" value="1"/>
</dbReference>
<dbReference type="InterPro" id="IPR036097">
    <property type="entry name" value="HisK_dim/P_sf"/>
</dbReference>
<dbReference type="InterPro" id="IPR003018">
    <property type="entry name" value="GAF"/>
</dbReference>
<dbReference type="GO" id="GO:0016020">
    <property type="term" value="C:membrane"/>
    <property type="evidence" value="ECO:0007669"/>
    <property type="project" value="UniProtKB-SubCell"/>
</dbReference>
<feature type="domain" description="PAS" evidence="10">
    <location>
        <begin position="242"/>
        <end position="280"/>
    </location>
</feature>
<dbReference type="Pfam" id="PF16927">
    <property type="entry name" value="HisKA_7TM"/>
    <property type="match status" value="1"/>
</dbReference>
<feature type="transmembrane region" description="Helical" evidence="8">
    <location>
        <begin position="145"/>
        <end position="169"/>
    </location>
</feature>
<evidence type="ECO:0000256" key="4">
    <source>
        <dbReference type="ARBA" id="ARBA00022679"/>
    </source>
</evidence>
<evidence type="ECO:0000256" key="8">
    <source>
        <dbReference type="SAM" id="Phobius"/>
    </source>
</evidence>
<dbReference type="InterPro" id="IPR005467">
    <property type="entry name" value="His_kinase_dom"/>
</dbReference>
<evidence type="ECO:0000259" key="10">
    <source>
        <dbReference type="PROSITE" id="PS50112"/>
    </source>
</evidence>
<dbReference type="RefSeq" id="WP_088570714.1">
    <property type="nucleotide sequence ID" value="NZ_FYEK01000020.1"/>
</dbReference>
<comment type="catalytic activity">
    <reaction evidence="1">
        <text>ATP + protein L-histidine = ADP + protein N-phospho-L-histidine.</text>
        <dbReference type="EC" id="2.7.13.3"/>
    </reaction>
</comment>
<dbReference type="InterPro" id="IPR031621">
    <property type="entry name" value="HisKA_7TM"/>
</dbReference>
<evidence type="ECO:0000256" key="3">
    <source>
        <dbReference type="ARBA" id="ARBA00022553"/>
    </source>
</evidence>
<dbReference type="InterPro" id="IPR050351">
    <property type="entry name" value="BphY/WalK/GraS-like"/>
</dbReference>
<dbReference type="Pfam" id="PF13185">
    <property type="entry name" value="GAF_2"/>
    <property type="match status" value="2"/>
</dbReference>
<dbReference type="SMART" id="SM00387">
    <property type="entry name" value="HATPase_c"/>
    <property type="match status" value="1"/>
</dbReference>
<feature type="domain" description="PAC" evidence="11">
    <location>
        <begin position="300"/>
        <end position="353"/>
    </location>
</feature>
<name>A0A212QR45_9CHLR</name>
<dbReference type="PRINTS" id="PR00344">
    <property type="entry name" value="BCTRLSENSOR"/>
</dbReference>
<dbReference type="GO" id="GO:0000156">
    <property type="term" value="F:phosphorelay response regulator activity"/>
    <property type="evidence" value="ECO:0007669"/>
    <property type="project" value="TreeGrafter"/>
</dbReference>
<organism evidence="12 13">
    <name type="scientific">Thermoflexus hugenholtzii JAD2</name>
    <dbReference type="NCBI Taxonomy" id="877466"/>
    <lineage>
        <taxon>Bacteria</taxon>
        <taxon>Bacillati</taxon>
        <taxon>Chloroflexota</taxon>
        <taxon>Thermoflexia</taxon>
        <taxon>Thermoflexales</taxon>
        <taxon>Thermoflexaceae</taxon>
        <taxon>Thermoflexus</taxon>
    </lineage>
</organism>
<dbReference type="GO" id="GO:0000155">
    <property type="term" value="F:phosphorelay sensor kinase activity"/>
    <property type="evidence" value="ECO:0007669"/>
    <property type="project" value="InterPro"/>
</dbReference>
<keyword evidence="3" id="KW-0597">Phosphoprotein</keyword>
<dbReference type="EC" id="2.7.13.3" evidence="2"/>
<dbReference type="SUPFAM" id="SSF55874">
    <property type="entry name" value="ATPase domain of HSP90 chaperone/DNA topoisomerase II/histidine kinase"/>
    <property type="match status" value="1"/>
</dbReference>
<dbReference type="Gene3D" id="1.10.287.130">
    <property type="match status" value="1"/>
</dbReference>
<dbReference type="Gene3D" id="3.30.565.10">
    <property type="entry name" value="Histidine kinase-like ATPase, C-terminal domain"/>
    <property type="match status" value="1"/>
</dbReference>
<dbReference type="InterPro" id="IPR029016">
    <property type="entry name" value="GAF-like_dom_sf"/>
</dbReference>
<dbReference type="GO" id="GO:0030295">
    <property type="term" value="F:protein kinase activator activity"/>
    <property type="evidence" value="ECO:0007669"/>
    <property type="project" value="TreeGrafter"/>
</dbReference>
<reference evidence="13" key="1">
    <citation type="submission" date="2017-06" db="EMBL/GenBank/DDBJ databases">
        <authorList>
            <person name="Varghese N."/>
            <person name="Submissions S."/>
        </authorList>
    </citation>
    <scope>NUCLEOTIDE SEQUENCE [LARGE SCALE GENOMIC DNA]</scope>
    <source>
        <strain evidence="13">JAD2</strain>
    </source>
</reference>
<accession>A0A212QR45</accession>
<dbReference type="PROSITE" id="PS50109">
    <property type="entry name" value="HIS_KIN"/>
    <property type="match status" value="1"/>
</dbReference>
<dbReference type="Pfam" id="PF08448">
    <property type="entry name" value="PAS_4"/>
    <property type="match status" value="1"/>
</dbReference>
<protein>
    <recommendedName>
        <fullName evidence="2">histidine kinase</fullName>
        <ecNumber evidence="2">2.7.13.3</ecNumber>
    </recommendedName>
</protein>
<dbReference type="InterPro" id="IPR036890">
    <property type="entry name" value="HATPase_C_sf"/>
</dbReference>
<keyword evidence="4" id="KW-0808">Transferase</keyword>
<dbReference type="CDD" id="cd00130">
    <property type="entry name" value="PAS"/>
    <property type="match status" value="1"/>
</dbReference>
<evidence type="ECO:0000313" key="12">
    <source>
        <dbReference type="EMBL" id="SNB61951.1"/>
    </source>
</evidence>
<dbReference type="PROSITE" id="PS50113">
    <property type="entry name" value="PAC"/>
    <property type="match status" value="1"/>
</dbReference>
<dbReference type="InterPro" id="IPR000700">
    <property type="entry name" value="PAS-assoc_C"/>
</dbReference>